<feature type="compositionally biased region" description="Basic and acidic residues" evidence="1">
    <location>
        <begin position="13"/>
        <end position="25"/>
    </location>
</feature>
<dbReference type="Proteomes" id="UP001346869">
    <property type="component" value="Unassembled WGS sequence"/>
</dbReference>
<gene>
    <name evidence="2" type="ORF">PBY51_019395</name>
</gene>
<reference evidence="2 3" key="1">
    <citation type="journal article" date="2023" name="Genes (Basel)">
        <title>Chromosome-Level Genome Assembly and Circadian Gene Repertoire of the Patagonia Blennie Eleginops maclovinus-The Closest Ancestral Proxy of Antarctic Cryonotothenioids.</title>
        <authorList>
            <person name="Cheng C.C."/>
            <person name="Rivera-Colon A.G."/>
            <person name="Minhas B.F."/>
            <person name="Wilson L."/>
            <person name="Rayamajhi N."/>
            <person name="Vargas-Chacoff L."/>
            <person name="Catchen J.M."/>
        </authorList>
    </citation>
    <scope>NUCLEOTIDE SEQUENCE [LARGE SCALE GENOMIC DNA]</scope>
    <source>
        <strain evidence="2">JMC-PN-2008</strain>
    </source>
</reference>
<protein>
    <submittedName>
        <fullName evidence="2">Uncharacterized protein</fullName>
    </submittedName>
</protein>
<evidence type="ECO:0000313" key="3">
    <source>
        <dbReference type="Proteomes" id="UP001346869"/>
    </source>
</evidence>
<name>A0AAN8ATD8_ELEMC</name>
<dbReference type="AlphaFoldDB" id="A0AAN8ATD8"/>
<proteinExistence type="predicted"/>
<evidence type="ECO:0000256" key="1">
    <source>
        <dbReference type="SAM" id="MobiDB-lite"/>
    </source>
</evidence>
<comment type="caution">
    <text evidence="2">The sequence shown here is derived from an EMBL/GenBank/DDBJ whole genome shotgun (WGS) entry which is preliminary data.</text>
</comment>
<reference evidence="2 3" key="2">
    <citation type="journal article" date="2023" name="Mol. Biol. Evol.">
        <title>Genomics of Secondarily Temperate Adaptation in the Only Non-Antarctic Icefish.</title>
        <authorList>
            <person name="Rivera-Colon A.G."/>
            <person name="Rayamajhi N."/>
            <person name="Minhas B.F."/>
            <person name="Madrigal G."/>
            <person name="Bilyk K.T."/>
            <person name="Yoon V."/>
            <person name="Hune M."/>
            <person name="Gregory S."/>
            <person name="Cheng C.H.C."/>
            <person name="Catchen J.M."/>
        </authorList>
    </citation>
    <scope>NUCLEOTIDE SEQUENCE [LARGE SCALE GENOMIC DNA]</scope>
    <source>
        <strain evidence="2">JMC-PN-2008</strain>
    </source>
</reference>
<accession>A0AAN8ATD8</accession>
<organism evidence="2 3">
    <name type="scientific">Eleginops maclovinus</name>
    <name type="common">Patagonian blennie</name>
    <name type="synonym">Eleginus maclovinus</name>
    <dbReference type="NCBI Taxonomy" id="56733"/>
    <lineage>
        <taxon>Eukaryota</taxon>
        <taxon>Metazoa</taxon>
        <taxon>Chordata</taxon>
        <taxon>Craniata</taxon>
        <taxon>Vertebrata</taxon>
        <taxon>Euteleostomi</taxon>
        <taxon>Actinopterygii</taxon>
        <taxon>Neopterygii</taxon>
        <taxon>Teleostei</taxon>
        <taxon>Neoteleostei</taxon>
        <taxon>Acanthomorphata</taxon>
        <taxon>Eupercaria</taxon>
        <taxon>Perciformes</taxon>
        <taxon>Notothenioidei</taxon>
        <taxon>Eleginopidae</taxon>
        <taxon>Eleginops</taxon>
    </lineage>
</organism>
<dbReference type="EMBL" id="JAUZQC010000003">
    <property type="protein sequence ID" value="KAK5874451.1"/>
    <property type="molecule type" value="Genomic_DNA"/>
</dbReference>
<sequence length="82" mass="9203">MSKQKTVFVSSGLRDRKRDRQREAAKGNTEWVVRQRCSERLDPNSLEKVQDEPPVICLTAGWKVAHSGGQGEMPHMEPAVDG</sequence>
<evidence type="ECO:0000313" key="2">
    <source>
        <dbReference type="EMBL" id="KAK5874451.1"/>
    </source>
</evidence>
<feature type="region of interest" description="Disordered" evidence="1">
    <location>
        <begin position="1"/>
        <end position="27"/>
    </location>
</feature>
<keyword evidence="3" id="KW-1185">Reference proteome</keyword>